<dbReference type="EMBL" id="JARBHB010000001">
    <property type="protein sequence ID" value="KAJ8897841.1"/>
    <property type="molecule type" value="Genomic_DNA"/>
</dbReference>
<sequence length="1141" mass="127740">MRERKTQRQSWDLQGMQAAVDAVRPAKIYNADETGLQLNNRPEEILSMKGKRNVMSVTAKERGETVAVLTYVSATVVYMSDSGYITIGLFQKFLEHFATHKPQGRKANLLVLDGHSTHVSDPGILQFAVDNNIIMISIPPQTSHLTANGLAAFNPGAILESAFSPSECFQMTETEAPAESSLRVRYKLIPTRVRSSPKFYSKSTIGRVTVGKPSMEKQNFSMSPPKLQPPELEKLPTCCSPFRGFFQIFQGRMLKYYFHDMYPPRANKAYTITPKGQRTASLRTQVQDTALFASQCLWHNQRALTRTEMQQLLILRDPAAHARKIASLHAEASWTQNPFQSLTQPISERARHIKRTKSMFHFCRLPNSVAEPTENFPPSERKPFVQKACSHSCMLRHDSVAINESYGAEVDCKSDHFIVNRLYLAVTQCRSDVLKKTALSEDEGRGHLLVQGKKKTFSGAICSAKSSSGPTQYCNPPTTTNIEGLVVQIFGNVVGLKKKPVSMEQRRNARAGETGVPRENPPASGFVRHDSHMRKFVLDGSEIRLKSFPIDHKKAIIVTIRRICNPLQITFTVGGLCAGDQQTPCLRPRRHTNVAHSRTFLGRSNRQVPESSSFKLKQREVLSPDDSENEVIMELRRQARVGAADSQRSSAKPRTRIDANVHDDLRLTTRWASAPSSIYPSVGEYNFLRLILMLDLLFSSSVTNCSPYPHNELVLRLKWCDMHRRCGVAPQPEVRLQVFQVNKSCSTTESDTVRYSAVLLGTQNCAQVSVYTKNTYGCPPLHIATAINEIPMDDILRTQLQLPFDQKKNSHMLAVALYLYSSRNIERGWHFCTIVELGNKQGKACHVATAHIELPEVTKGLIKLNHRREEKSDGGNPQTAFRGRKTCRSQMIDRHRSLRHGGQLTRVPGNQCTASSLGRDTASRPHIIVNCMPKPQVIAPGPHRSFGNFTSGPNFESRNYGIFGHCTPRPAPRGSTSGHHQMNYTRGNCIPGPNYDPKTASNRSPAADCSVPACPFPAYAVTVGDAIRRGNNSKYAALSQWLDYPRCCVPKVTVGDAIRHGKECGIFNTSDNNDKLYDFKNTNSSHNEPTKYETDCNESSTEAEETNYLLREETDGRRTLPPEQKHLLLSEVSNLEQCFEK</sequence>
<name>A0ABQ9IMC4_9NEOP</name>
<evidence type="ECO:0000313" key="2">
    <source>
        <dbReference type="EMBL" id="KAJ8897841.1"/>
    </source>
</evidence>
<evidence type="ECO:0000256" key="1">
    <source>
        <dbReference type="SAM" id="MobiDB-lite"/>
    </source>
</evidence>
<dbReference type="Proteomes" id="UP001159363">
    <property type="component" value="Chromosome 1"/>
</dbReference>
<reference evidence="2 3" key="1">
    <citation type="submission" date="2023-02" db="EMBL/GenBank/DDBJ databases">
        <title>LHISI_Scaffold_Assembly.</title>
        <authorList>
            <person name="Stuart O.P."/>
            <person name="Cleave R."/>
            <person name="Magrath M.J.L."/>
            <person name="Mikheyev A.S."/>
        </authorList>
    </citation>
    <scope>NUCLEOTIDE SEQUENCE [LARGE SCALE GENOMIC DNA]</scope>
    <source>
        <strain evidence="2">Daus_M_001</strain>
        <tissue evidence="2">Leg muscle</tissue>
    </source>
</reference>
<comment type="caution">
    <text evidence="2">The sequence shown here is derived from an EMBL/GenBank/DDBJ whole genome shotgun (WGS) entry which is preliminary data.</text>
</comment>
<feature type="region of interest" description="Disordered" evidence="1">
    <location>
        <begin position="1082"/>
        <end position="1103"/>
    </location>
</feature>
<keyword evidence="3" id="KW-1185">Reference proteome</keyword>
<protein>
    <recommendedName>
        <fullName evidence="4">DDE-1 domain-containing protein</fullName>
    </recommendedName>
</protein>
<evidence type="ECO:0008006" key="4">
    <source>
        <dbReference type="Google" id="ProtNLM"/>
    </source>
</evidence>
<proteinExistence type="predicted"/>
<gene>
    <name evidence="2" type="ORF">PR048_003194</name>
</gene>
<feature type="region of interest" description="Disordered" evidence="1">
    <location>
        <begin position="504"/>
        <end position="527"/>
    </location>
</feature>
<accession>A0ABQ9IMC4</accession>
<organism evidence="2 3">
    <name type="scientific">Dryococelus australis</name>
    <dbReference type="NCBI Taxonomy" id="614101"/>
    <lineage>
        <taxon>Eukaryota</taxon>
        <taxon>Metazoa</taxon>
        <taxon>Ecdysozoa</taxon>
        <taxon>Arthropoda</taxon>
        <taxon>Hexapoda</taxon>
        <taxon>Insecta</taxon>
        <taxon>Pterygota</taxon>
        <taxon>Neoptera</taxon>
        <taxon>Polyneoptera</taxon>
        <taxon>Phasmatodea</taxon>
        <taxon>Verophasmatodea</taxon>
        <taxon>Anareolatae</taxon>
        <taxon>Phasmatidae</taxon>
        <taxon>Eurycanthinae</taxon>
        <taxon>Dryococelus</taxon>
    </lineage>
</organism>
<evidence type="ECO:0000313" key="3">
    <source>
        <dbReference type="Proteomes" id="UP001159363"/>
    </source>
</evidence>